<keyword evidence="1" id="KW-0378">Hydrolase</keyword>
<dbReference type="GO" id="GO:0080031">
    <property type="term" value="F:methyl salicylate esterase activity"/>
    <property type="evidence" value="ECO:0007669"/>
    <property type="project" value="TreeGrafter"/>
</dbReference>
<comment type="catalytic activity">
    <reaction evidence="3">
        <text>a monosubstituted aliphatic (S)-hydroxynitrile = an aldehyde + hydrogen cyanide</text>
        <dbReference type="Rhea" id="RHEA:56588"/>
        <dbReference type="ChEBI" id="CHEBI:17478"/>
        <dbReference type="ChEBI" id="CHEBI:18407"/>
        <dbReference type="ChEBI" id="CHEBI:140596"/>
        <dbReference type="EC" id="4.1.2.47"/>
    </reaction>
</comment>
<keyword evidence="23" id="KW-1185">Reference proteome</keyword>
<comment type="catalytic activity">
    <reaction evidence="10">
        <text>2-methylpropanal + hydrogen cyanide = (2S)-2-hydroxy-3-methylbutanenitrile</text>
        <dbReference type="Rhea" id="RHEA:77403"/>
        <dbReference type="ChEBI" id="CHEBI:18407"/>
        <dbReference type="ChEBI" id="CHEBI:48943"/>
        <dbReference type="ChEBI" id="CHEBI:197354"/>
    </reaction>
</comment>
<feature type="non-terminal residue" evidence="22">
    <location>
        <position position="1"/>
    </location>
</feature>
<proteinExistence type="inferred from homology"/>
<dbReference type="Gene3D" id="3.40.50.1820">
    <property type="entry name" value="alpha/beta hydrolase"/>
    <property type="match status" value="2"/>
</dbReference>
<dbReference type="InterPro" id="IPR045889">
    <property type="entry name" value="MES/HNL"/>
</dbReference>
<dbReference type="OrthoDB" id="408373at2759"/>
<name>A0A371FLQ8_MUCPR</name>
<dbReference type="AlphaFoldDB" id="A0A371FLQ8"/>
<evidence type="ECO:0000256" key="9">
    <source>
        <dbReference type="ARBA" id="ARBA00051977"/>
    </source>
</evidence>
<comment type="catalytic activity">
    <reaction evidence="7">
        <text>butan-2-one + hydrogen cyanide = 2-hydroxy-2-methylbutanenitrile</text>
        <dbReference type="Rhea" id="RHEA:77467"/>
        <dbReference type="ChEBI" id="CHEBI:18407"/>
        <dbReference type="ChEBI" id="CHEBI:28398"/>
        <dbReference type="ChEBI" id="CHEBI:60954"/>
    </reaction>
    <physiologicalReaction direction="right-to-left" evidence="7">
        <dbReference type="Rhea" id="RHEA:77469"/>
    </physiologicalReaction>
</comment>
<dbReference type="GO" id="GO:0009696">
    <property type="term" value="P:salicylic acid metabolic process"/>
    <property type="evidence" value="ECO:0007669"/>
    <property type="project" value="TreeGrafter"/>
</dbReference>
<evidence type="ECO:0000256" key="19">
    <source>
        <dbReference type="ARBA" id="ARBA00078291"/>
    </source>
</evidence>
<dbReference type="STRING" id="157652.A0A371FLQ8"/>
<evidence type="ECO:0000256" key="10">
    <source>
        <dbReference type="ARBA" id="ARBA00052033"/>
    </source>
</evidence>
<evidence type="ECO:0000256" key="17">
    <source>
        <dbReference type="ARBA" id="ARBA00069221"/>
    </source>
</evidence>
<evidence type="ECO:0000256" key="12">
    <source>
        <dbReference type="ARBA" id="ARBA00052600"/>
    </source>
</evidence>
<dbReference type="EC" id="4.1.2.47" evidence="16"/>
<organism evidence="22 23">
    <name type="scientific">Mucuna pruriens</name>
    <name type="common">Velvet bean</name>
    <name type="synonym">Dolichos pruriens</name>
    <dbReference type="NCBI Taxonomy" id="157652"/>
    <lineage>
        <taxon>Eukaryota</taxon>
        <taxon>Viridiplantae</taxon>
        <taxon>Streptophyta</taxon>
        <taxon>Embryophyta</taxon>
        <taxon>Tracheophyta</taxon>
        <taxon>Spermatophyta</taxon>
        <taxon>Magnoliopsida</taxon>
        <taxon>eudicotyledons</taxon>
        <taxon>Gunneridae</taxon>
        <taxon>Pentapetalae</taxon>
        <taxon>rosids</taxon>
        <taxon>fabids</taxon>
        <taxon>Fabales</taxon>
        <taxon>Fabaceae</taxon>
        <taxon>Papilionoideae</taxon>
        <taxon>50 kb inversion clade</taxon>
        <taxon>NPAAA clade</taxon>
        <taxon>indigoferoid/millettioid clade</taxon>
        <taxon>Phaseoleae</taxon>
        <taxon>Mucuna</taxon>
    </lineage>
</organism>
<evidence type="ECO:0000259" key="21">
    <source>
        <dbReference type="Pfam" id="PF00561"/>
    </source>
</evidence>
<dbReference type="EMBL" id="QJKJ01008629">
    <property type="protein sequence ID" value="RDX79120.1"/>
    <property type="molecule type" value="Genomic_DNA"/>
</dbReference>
<comment type="catalytic activity">
    <reaction evidence="2">
        <text>4-methoxybenzaldehyde + hydrogen cyanide = (2S)-2-hydroxy-2-(4-methoxyphenyl)acetonitrile</text>
        <dbReference type="Rhea" id="RHEA:77447"/>
        <dbReference type="ChEBI" id="CHEBI:18407"/>
        <dbReference type="ChEBI" id="CHEBI:28235"/>
        <dbReference type="ChEBI" id="CHEBI:197328"/>
    </reaction>
</comment>
<comment type="catalytic activity">
    <reaction evidence="14">
        <text>an aromatic (S)-hydroxynitrile = an aromatic aldehyde + hydrogen cyanide</text>
        <dbReference type="Rhea" id="RHEA:54660"/>
        <dbReference type="ChEBI" id="CHEBI:18407"/>
        <dbReference type="ChEBI" id="CHEBI:33855"/>
        <dbReference type="ChEBI" id="CHEBI:138306"/>
        <dbReference type="EC" id="4.1.2.47"/>
    </reaction>
</comment>
<evidence type="ECO:0000256" key="16">
    <source>
        <dbReference type="ARBA" id="ARBA00066572"/>
    </source>
</evidence>
<evidence type="ECO:0000256" key="14">
    <source>
        <dbReference type="ARBA" id="ARBA00052826"/>
    </source>
</evidence>
<comment type="catalytic activity">
    <reaction evidence="12">
        <text>2,2-dimethylpropanal + hydrogen cyanide = (2S)-2-hydroxy-3,3-dimethylbutanenitrile</text>
        <dbReference type="Rhea" id="RHEA:77407"/>
        <dbReference type="ChEBI" id="CHEBI:18407"/>
        <dbReference type="ChEBI" id="CHEBI:141557"/>
        <dbReference type="ChEBI" id="CHEBI:197355"/>
    </reaction>
</comment>
<comment type="catalytic activity">
    <reaction evidence="6">
        <text>formylthiophene + hydrogen cyanide = (2R)-2-hydroxy-2-(thiophen-2-yl)acetonitrile</text>
        <dbReference type="Rhea" id="RHEA:77455"/>
        <dbReference type="ChEBI" id="CHEBI:18407"/>
        <dbReference type="ChEBI" id="CHEBI:87301"/>
        <dbReference type="ChEBI" id="CHEBI:197332"/>
    </reaction>
</comment>
<dbReference type="Pfam" id="PF00561">
    <property type="entry name" value="Abhydrolase_1"/>
    <property type="match status" value="1"/>
</dbReference>
<gene>
    <name evidence="22" type="primary">SABP2</name>
    <name evidence="22" type="ORF">CR513_40492</name>
</gene>
<evidence type="ECO:0000256" key="7">
    <source>
        <dbReference type="ARBA" id="ARBA00051647"/>
    </source>
</evidence>
<evidence type="ECO:0000256" key="1">
    <source>
        <dbReference type="ARBA" id="ARBA00022801"/>
    </source>
</evidence>
<dbReference type="InterPro" id="IPR029058">
    <property type="entry name" value="AB_hydrolase_fold"/>
</dbReference>
<evidence type="ECO:0000256" key="3">
    <source>
        <dbReference type="ARBA" id="ARBA00050241"/>
    </source>
</evidence>
<evidence type="ECO:0000256" key="20">
    <source>
        <dbReference type="ARBA" id="ARBA00079794"/>
    </source>
</evidence>
<evidence type="ECO:0000256" key="2">
    <source>
        <dbReference type="ARBA" id="ARBA00050104"/>
    </source>
</evidence>
<dbReference type="GO" id="GO:0080030">
    <property type="term" value="F:methyl indole-3-acetate esterase activity"/>
    <property type="evidence" value="ECO:0007669"/>
    <property type="project" value="TreeGrafter"/>
</dbReference>
<comment type="similarity">
    <text evidence="15">Belongs to the AB hydrolase superfamily. Hydroxynitrile lyase family.</text>
</comment>
<evidence type="ECO:0000256" key="4">
    <source>
        <dbReference type="ARBA" id="ARBA00050262"/>
    </source>
</evidence>
<dbReference type="GO" id="GO:0080032">
    <property type="term" value="F:methyl jasmonate esterase activity"/>
    <property type="evidence" value="ECO:0007669"/>
    <property type="project" value="TreeGrafter"/>
</dbReference>
<comment type="catalytic activity">
    <reaction evidence="4">
        <text>2-hydroxy-2-methylpropanenitrile = acetone + hydrogen cyanide</text>
        <dbReference type="Rhea" id="RHEA:11932"/>
        <dbReference type="ChEBI" id="CHEBI:15347"/>
        <dbReference type="ChEBI" id="CHEBI:15348"/>
        <dbReference type="ChEBI" id="CHEBI:18407"/>
    </reaction>
    <physiologicalReaction direction="left-to-right" evidence="4">
        <dbReference type="Rhea" id="RHEA:11933"/>
    </physiologicalReaction>
</comment>
<dbReference type="PANTHER" id="PTHR10992">
    <property type="entry name" value="METHYLESTERASE FAMILY MEMBER"/>
    <property type="match status" value="1"/>
</dbReference>
<accession>A0A371FLQ8</accession>
<dbReference type="PANTHER" id="PTHR10992:SF1083">
    <property type="entry name" value="METHYLESTERASE 1"/>
    <property type="match status" value="1"/>
</dbReference>
<comment type="caution">
    <text evidence="22">The sequence shown here is derived from an EMBL/GenBank/DDBJ whole genome shotgun (WGS) entry which is preliminary data.</text>
</comment>
<comment type="catalytic activity">
    <reaction evidence="9">
        <text>acrolein + hydrogen cyanide = (2S)-2-hydroxybut-3-enenitrile</text>
        <dbReference type="Rhea" id="RHEA:77411"/>
        <dbReference type="ChEBI" id="CHEBI:15368"/>
        <dbReference type="ChEBI" id="CHEBI:18407"/>
        <dbReference type="ChEBI" id="CHEBI:197356"/>
    </reaction>
</comment>
<dbReference type="Proteomes" id="UP000257109">
    <property type="component" value="Unassembled WGS sequence"/>
</dbReference>
<dbReference type="InterPro" id="IPR000073">
    <property type="entry name" value="AB_hydrolase_1"/>
</dbReference>
<evidence type="ECO:0000256" key="6">
    <source>
        <dbReference type="ARBA" id="ARBA00050608"/>
    </source>
</evidence>
<comment type="catalytic activity">
    <reaction evidence="8">
        <text>a disubstituted aliphatic (S)-hydroxynitrile = a ketone + hydrogen cyanide</text>
        <dbReference type="Rhea" id="RHEA:56592"/>
        <dbReference type="ChEBI" id="CHEBI:17087"/>
        <dbReference type="ChEBI" id="CHEBI:18407"/>
        <dbReference type="ChEBI" id="CHEBI:140597"/>
        <dbReference type="EC" id="4.1.2.47"/>
    </reaction>
</comment>
<dbReference type="GO" id="GO:0009694">
    <property type="term" value="P:jasmonic acid metabolic process"/>
    <property type="evidence" value="ECO:0007669"/>
    <property type="project" value="TreeGrafter"/>
</dbReference>
<protein>
    <recommendedName>
        <fullName evidence="17">(S)-hydroxynitrile lyase</fullName>
        <ecNumber evidence="16">4.1.2.47</ecNumber>
    </recommendedName>
    <alternativeName>
        <fullName evidence="18">2-hydroxy-2-methylpropanenitrile lyase</fullName>
    </alternativeName>
    <alternativeName>
        <fullName evidence="19">Acetone cyanohydrin lyase</fullName>
    </alternativeName>
    <alternativeName>
        <fullName evidence="20">Hydroxynitrile lyase</fullName>
    </alternativeName>
</protein>
<sequence>MDSKNCMDRKHYVLVHGTCHGAWCWYKLKPRLVSAGHQHYVLVHGACYGAWLWYKVKPRLESAGHKVTVLDLAASGANMKKIEDVDTFSEYSEPLLQLLASIPPKEKVVLVGHSLGGLNIALAMDKFPEKIAVGVFVTAIIPDVEHKPSYVMEKYIESMPEANWLDTEFSQNGNKTIVVFGPKFLSNKLYQASSIEDIELAKALLRPGSLFVEDLSQQKNFSKQGYGSVPLAFIVSTEDNEIPLSFQLWMIQNAGINVDVVEINGADHMVMISKPQELCDSLLQIAAKYA</sequence>
<evidence type="ECO:0000256" key="8">
    <source>
        <dbReference type="ARBA" id="ARBA00051735"/>
    </source>
</evidence>
<evidence type="ECO:0000313" key="22">
    <source>
        <dbReference type="EMBL" id="RDX79120.1"/>
    </source>
</evidence>
<reference evidence="22" key="1">
    <citation type="submission" date="2018-05" db="EMBL/GenBank/DDBJ databases">
        <title>Draft genome of Mucuna pruriens seed.</title>
        <authorList>
            <person name="Nnadi N.E."/>
            <person name="Vos R."/>
            <person name="Hasami M.H."/>
            <person name="Devisetty U.K."/>
            <person name="Aguiy J.C."/>
        </authorList>
    </citation>
    <scope>NUCLEOTIDE SEQUENCE [LARGE SCALE GENOMIC DNA]</scope>
    <source>
        <strain evidence="22">JCA_2017</strain>
    </source>
</reference>
<evidence type="ECO:0000313" key="23">
    <source>
        <dbReference type="Proteomes" id="UP000257109"/>
    </source>
</evidence>
<comment type="catalytic activity">
    <reaction evidence="5">
        <text>benzaldehyde + hydrogen cyanide = (S)-mandelonitrile</text>
        <dbReference type="Rhea" id="RHEA:77427"/>
        <dbReference type="ChEBI" id="CHEBI:17169"/>
        <dbReference type="ChEBI" id="CHEBI:18407"/>
        <dbReference type="ChEBI" id="CHEBI:36941"/>
    </reaction>
</comment>
<dbReference type="FunFam" id="3.40.50.1820:FF:000051">
    <property type="entry name" value="(S)-hydroxynitrile lyase"/>
    <property type="match status" value="1"/>
</dbReference>
<dbReference type="GO" id="GO:0047606">
    <property type="term" value="F:(S)-hydroxynitrile lyase activity"/>
    <property type="evidence" value="ECO:0007669"/>
    <property type="project" value="UniProtKB-EC"/>
</dbReference>
<comment type="catalytic activity">
    <reaction evidence="13">
        <text>cyclohexanecarbaldehyde + hydrogen cyanide = (2S)-2-cyclohexyl-2-hydroxyacetonitrile</text>
        <dbReference type="Rhea" id="RHEA:77423"/>
        <dbReference type="ChEBI" id="CHEBI:18407"/>
        <dbReference type="ChEBI" id="CHEBI:197359"/>
        <dbReference type="ChEBI" id="CHEBI:197360"/>
    </reaction>
</comment>
<dbReference type="SUPFAM" id="SSF53474">
    <property type="entry name" value="alpha/beta-Hydrolases"/>
    <property type="match status" value="1"/>
</dbReference>
<evidence type="ECO:0000256" key="15">
    <source>
        <dbReference type="ARBA" id="ARBA00060885"/>
    </source>
</evidence>
<feature type="domain" description="AB hydrolase-1" evidence="21">
    <location>
        <begin position="41"/>
        <end position="275"/>
    </location>
</feature>
<evidence type="ECO:0000256" key="11">
    <source>
        <dbReference type="ARBA" id="ARBA00052511"/>
    </source>
</evidence>
<evidence type="ECO:0000256" key="5">
    <source>
        <dbReference type="ARBA" id="ARBA00050358"/>
    </source>
</evidence>
<evidence type="ECO:0000256" key="13">
    <source>
        <dbReference type="ARBA" id="ARBA00052609"/>
    </source>
</evidence>
<evidence type="ECO:0000256" key="18">
    <source>
        <dbReference type="ARBA" id="ARBA00076040"/>
    </source>
</evidence>
<comment type="catalytic activity">
    <reaction evidence="11">
        <text>3-formylthiophene + hydrogen cyanide = (2S)-2-hydroxy-2-(thiophen-3-yl)acetonitrile</text>
        <dbReference type="Rhea" id="RHEA:77459"/>
        <dbReference type="ChEBI" id="CHEBI:18407"/>
        <dbReference type="ChEBI" id="CHEBI:87611"/>
        <dbReference type="ChEBI" id="CHEBI:197333"/>
    </reaction>
</comment>